<organism evidence="1 2">
    <name type="scientific">Nocardia uniformis</name>
    <dbReference type="NCBI Taxonomy" id="53432"/>
    <lineage>
        <taxon>Bacteria</taxon>
        <taxon>Bacillati</taxon>
        <taxon>Actinomycetota</taxon>
        <taxon>Actinomycetes</taxon>
        <taxon>Mycobacteriales</taxon>
        <taxon>Nocardiaceae</taxon>
        <taxon>Nocardia</taxon>
    </lineage>
</organism>
<evidence type="ECO:0000313" key="2">
    <source>
        <dbReference type="Proteomes" id="UP000586827"/>
    </source>
</evidence>
<sequence length="160" mass="18644">MNDEPAQQDQETSRPPLQLLPCRYSWRDLDQRQAARLWADLIDWTAWLRRRYQLGSRVPACWYRHESVVEELTALMAAHTAAYWCAPDGVELPREDMTAWHTQWLWPTIERLTRISDFSACRPHHCRYESHAQPVHAGVDDYLAEQLARTPHGGEPAAGR</sequence>
<name>A0A849BWQ8_9NOCA</name>
<dbReference type="RefSeq" id="WP_067523122.1">
    <property type="nucleotide sequence ID" value="NZ_JABELX010000004.1"/>
</dbReference>
<dbReference type="Proteomes" id="UP000586827">
    <property type="component" value="Unassembled WGS sequence"/>
</dbReference>
<keyword evidence="2" id="KW-1185">Reference proteome</keyword>
<dbReference type="EMBL" id="JABELX010000004">
    <property type="protein sequence ID" value="NNH71033.1"/>
    <property type="molecule type" value="Genomic_DNA"/>
</dbReference>
<proteinExistence type="predicted"/>
<comment type="caution">
    <text evidence="1">The sequence shown here is derived from an EMBL/GenBank/DDBJ whole genome shotgun (WGS) entry which is preliminary data.</text>
</comment>
<accession>A0A849BWQ8</accession>
<dbReference type="AlphaFoldDB" id="A0A849BWQ8"/>
<gene>
    <name evidence="1" type="ORF">HLB23_14360</name>
</gene>
<protein>
    <submittedName>
        <fullName evidence="1">Uncharacterized protein</fullName>
    </submittedName>
</protein>
<reference evidence="1 2" key="1">
    <citation type="submission" date="2020-05" db="EMBL/GenBank/DDBJ databases">
        <title>MicrobeNet Type strains.</title>
        <authorList>
            <person name="Nicholson A.C."/>
        </authorList>
    </citation>
    <scope>NUCLEOTIDE SEQUENCE [LARGE SCALE GENOMIC DNA]</scope>
    <source>
        <strain evidence="1 2">JCM 3224</strain>
    </source>
</reference>
<evidence type="ECO:0000313" key="1">
    <source>
        <dbReference type="EMBL" id="NNH71033.1"/>
    </source>
</evidence>